<dbReference type="Pfam" id="PF03932">
    <property type="entry name" value="CutC"/>
    <property type="match status" value="1"/>
</dbReference>
<evidence type="ECO:0000256" key="2">
    <source>
        <dbReference type="ARBA" id="ARBA00019014"/>
    </source>
</evidence>
<evidence type="ECO:0000313" key="4">
    <source>
        <dbReference type="Proteomes" id="UP000236754"/>
    </source>
</evidence>
<gene>
    <name evidence="3" type="ORF">SAMN05216223_104322</name>
</gene>
<dbReference type="PANTHER" id="PTHR12598:SF0">
    <property type="entry name" value="COPPER HOMEOSTASIS PROTEIN CUTC HOMOLOG"/>
    <property type="match status" value="1"/>
</dbReference>
<dbReference type="OrthoDB" id="9815677at2"/>
<dbReference type="SUPFAM" id="SSF110395">
    <property type="entry name" value="CutC-like"/>
    <property type="match status" value="1"/>
</dbReference>
<accession>A0A1H5Z7M5</accession>
<proteinExistence type="inferred from homology"/>
<reference evidence="3 4" key="1">
    <citation type="submission" date="2016-10" db="EMBL/GenBank/DDBJ databases">
        <authorList>
            <person name="de Groot N.N."/>
        </authorList>
    </citation>
    <scope>NUCLEOTIDE SEQUENCE [LARGE SCALE GENOMIC DNA]</scope>
    <source>
        <strain evidence="3 4">CGMCC 4.2023</strain>
    </source>
</reference>
<organism evidence="3 4">
    <name type="scientific">Actinacidiphila yanglinensis</name>
    <dbReference type="NCBI Taxonomy" id="310779"/>
    <lineage>
        <taxon>Bacteria</taxon>
        <taxon>Bacillati</taxon>
        <taxon>Actinomycetota</taxon>
        <taxon>Actinomycetes</taxon>
        <taxon>Kitasatosporales</taxon>
        <taxon>Streptomycetaceae</taxon>
        <taxon>Actinacidiphila</taxon>
    </lineage>
</organism>
<dbReference type="AlphaFoldDB" id="A0A1H5Z7M5"/>
<sequence length="236" mass="24541">MSRPIFEVIALGAEDAVAAQDGGADRLELVTDMDADGLTPSRETFGAIRAAVHIPLRVMLRLSDGFSAGDARALDALCEAALALRAEGAEEFVLGFLDVRGRADLDAIHAVVDVIDGCRWTFHRAMDRAADRDGLRLQLAGLPGLDTYLTAGSAKGVSAGLTVLCDEAARSGEPGYEPHLLVGGGLLLDHVPTLRAAGLNGFHVGGAVRPGGWAGPVDVTAVRTWREALDSPVAVG</sequence>
<dbReference type="PANTHER" id="PTHR12598">
    <property type="entry name" value="COPPER HOMEOSTASIS PROTEIN CUTC"/>
    <property type="match status" value="1"/>
</dbReference>
<protein>
    <recommendedName>
        <fullName evidence="2">Copper homeostasis protein cutC homolog</fullName>
    </recommendedName>
</protein>
<evidence type="ECO:0000256" key="1">
    <source>
        <dbReference type="ARBA" id="ARBA00007768"/>
    </source>
</evidence>
<dbReference type="Gene3D" id="3.20.20.380">
    <property type="entry name" value="Copper homeostasis (CutC) domain"/>
    <property type="match status" value="1"/>
</dbReference>
<comment type="similarity">
    <text evidence="1">Belongs to the CutC family.</text>
</comment>
<keyword evidence="4" id="KW-1185">Reference proteome</keyword>
<name>A0A1H5Z7M5_9ACTN</name>
<dbReference type="RefSeq" id="WP_103885596.1">
    <property type="nucleotide sequence ID" value="NZ_FNVU01000004.1"/>
</dbReference>
<dbReference type="Proteomes" id="UP000236754">
    <property type="component" value="Unassembled WGS sequence"/>
</dbReference>
<dbReference type="EMBL" id="FNVU01000004">
    <property type="protein sequence ID" value="SEG31597.1"/>
    <property type="molecule type" value="Genomic_DNA"/>
</dbReference>
<evidence type="ECO:0000313" key="3">
    <source>
        <dbReference type="EMBL" id="SEG31597.1"/>
    </source>
</evidence>
<dbReference type="InterPro" id="IPR036822">
    <property type="entry name" value="CutC-like_dom_sf"/>
</dbReference>
<dbReference type="InterPro" id="IPR005627">
    <property type="entry name" value="CutC-like"/>
</dbReference>
<dbReference type="GO" id="GO:0005507">
    <property type="term" value="F:copper ion binding"/>
    <property type="evidence" value="ECO:0007669"/>
    <property type="project" value="TreeGrafter"/>
</dbReference>